<reference evidence="1" key="1">
    <citation type="submission" date="2024-05" db="EMBL/GenBank/DDBJ databases">
        <title>Planctomycetes of the genus Singulisphaera possess chitinolytic capabilities.</title>
        <authorList>
            <person name="Ivanova A."/>
        </authorList>
    </citation>
    <scope>NUCLEOTIDE SEQUENCE</scope>
    <source>
        <strain evidence="1">Ch08T</strain>
    </source>
</reference>
<dbReference type="AlphaFoldDB" id="A0AAU7C9M8"/>
<dbReference type="RefSeq" id="WP_406694564.1">
    <property type="nucleotide sequence ID" value="NZ_CP155447.1"/>
</dbReference>
<dbReference type="EMBL" id="CP155447">
    <property type="protein sequence ID" value="XBH01818.1"/>
    <property type="molecule type" value="Genomic_DNA"/>
</dbReference>
<evidence type="ECO:0000313" key="1">
    <source>
        <dbReference type="EMBL" id="XBH01818.1"/>
    </source>
</evidence>
<protein>
    <submittedName>
        <fullName evidence="1">Uncharacterized protein</fullName>
    </submittedName>
</protein>
<organism evidence="1">
    <name type="scientific">Singulisphaera sp. Ch08</name>
    <dbReference type="NCBI Taxonomy" id="3120278"/>
    <lineage>
        <taxon>Bacteria</taxon>
        <taxon>Pseudomonadati</taxon>
        <taxon>Planctomycetota</taxon>
        <taxon>Planctomycetia</taxon>
        <taxon>Isosphaerales</taxon>
        <taxon>Isosphaeraceae</taxon>
        <taxon>Singulisphaera</taxon>
    </lineage>
</organism>
<accession>A0AAU7C9M8</accession>
<name>A0AAU7C9M8_9BACT</name>
<gene>
    <name evidence="1" type="ORF">V5E97_26190</name>
</gene>
<sequence>MKLGDIITLANNRSLPILKMKGHEQQFFACILTALKCKSRHLYVKDFDGIVIFSYLDTDDDERIQMLQSLAAHSGTILDCIFTMPSDREMTGVFENAKSYSLFSLYDELIHCWLFDFKKK</sequence>
<proteinExistence type="predicted"/>